<dbReference type="Pfam" id="PF10724">
    <property type="entry name" value="DUF2516"/>
    <property type="match status" value="1"/>
</dbReference>
<feature type="transmembrane region" description="Helical" evidence="1">
    <location>
        <begin position="53"/>
        <end position="72"/>
    </location>
</feature>
<proteinExistence type="predicted"/>
<dbReference type="AlphaFoldDB" id="A0A1H0AW32"/>
<dbReference type="EMBL" id="FNHE01000018">
    <property type="protein sequence ID" value="SDN37426.1"/>
    <property type="molecule type" value="Genomic_DNA"/>
</dbReference>
<feature type="transmembrane region" description="Helical" evidence="1">
    <location>
        <begin position="19"/>
        <end position="41"/>
    </location>
</feature>
<evidence type="ECO:0000256" key="1">
    <source>
        <dbReference type="SAM" id="Phobius"/>
    </source>
</evidence>
<dbReference type="Proteomes" id="UP000198680">
    <property type="component" value="Unassembled WGS sequence"/>
</dbReference>
<keyword evidence="1" id="KW-0812">Transmembrane</keyword>
<keyword evidence="1" id="KW-0472">Membrane</keyword>
<accession>A0A1H0AW32</accession>
<dbReference type="STRING" id="1137991.SAMN05660642_04685"/>
<evidence type="ECO:0000313" key="3">
    <source>
        <dbReference type="Proteomes" id="UP000198680"/>
    </source>
</evidence>
<reference evidence="3" key="1">
    <citation type="submission" date="2016-10" db="EMBL/GenBank/DDBJ databases">
        <authorList>
            <person name="Varghese N."/>
            <person name="Submissions S."/>
        </authorList>
    </citation>
    <scope>NUCLEOTIDE SEQUENCE [LARGE SCALE GENOMIC DNA]</scope>
    <source>
        <strain evidence="3">DSM 45419</strain>
    </source>
</reference>
<protein>
    <recommendedName>
        <fullName evidence="4">DUF2516 family protein</fullName>
    </recommendedName>
</protein>
<keyword evidence="3" id="KW-1185">Reference proteome</keyword>
<keyword evidence="1" id="KW-1133">Transmembrane helix</keyword>
<evidence type="ECO:0008006" key="4">
    <source>
        <dbReference type="Google" id="ProtNLM"/>
    </source>
</evidence>
<sequence length="108" mass="11113">MAGRRCAGTLPGMLSFQGLVYAVLFYASLGLTAWALVDALIRPAAGYVAAGKLTKPGWAAILGLAVLVIVAFQNPLSFLGLPAIIAAVVYLVDVRPAVRGVSRGGSGW</sequence>
<organism evidence="2 3">
    <name type="scientific">Geodermatophilus siccatus</name>
    <dbReference type="NCBI Taxonomy" id="1137991"/>
    <lineage>
        <taxon>Bacteria</taxon>
        <taxon>Bacillati</taxon>
        <taxon>Actinomycetota</taxon>
        <taxon>Actinomycetes</taxon>
        <taxon>Geodermatophilales</taxon>
        <taxon>Geodermatophilaceae</taxon>
        <taxon>Geodermatophilus</taxon>
    </lineage>
</organism>
<gene>
    <name evidence="2" type="ORF">SAMN05660642_04685</name>
</gene>
<name>A0A1H0AW32_9ACTN</name>
<evidence type="ECO:0000313" key="2">
    <source>
        <dbReference type="EMBL" id="SDN37426.1"/>
    </source>
</evidence>
<dbReference type="InterPro" id="IPR019662">
    <property type="entry name" value="DUF2516"/>
</dbReference>